<dbReference type="Pfam" id="PF00069">
    <property type="entry name" value="Pkinase"/>
    <property type="match status" value="2"/>
</dbReference>
<proteinExistence type="inferred from homology"/>
<comment type="caution">
    <text evidence="6">The sequence shown here is derived from an EMBL/GenBank/DDBJ whole genome shotgun (WGS) entry which is preliminary data.</text>
</comment>
<reference evidence="6" key="1">
    <citation type="submission" date="2022-06" db="EMBL/GenBank/DDBJ databases">
        <authorList>
            <consortium name="SYNGENTA / RWTH Aachen University"/>
        </authorList>
    </citation>
    <scope>NUCLEOTIDE SEQUENCE</scope>
</reference>
<dbReference type="InterPro" id="IPR000719">
    <property type="entry name" value="Prot_kinase_dom"/>
</dbReference>
<keyword evidence="1 3" id="KW-0547">Nucleotide-binding</keyword>
<dbReference type="GO" id="GO:0005524">
    <property type="term" value="F:ATP binding"/>
    <property type="evidence" value="ECO:0007669"/>
    <property type="project" value="UniProtKB-UniRule"/>
</dbReference>
<dbReference type="InterPro" id="IPR017441">
    <property type="entry name" value="Protein_kinase_ATP_BS"/>
</dbReference>
<dbReference type="PANTHER" id="PTHR24346:SF72">
    <property type="entry name" value="CAMK PROTEIN KINASE"/>
    <property type="match status" value="1"/>
</dbReference>
<evidence type="ECO:0000313" key="7">
    <source>
        <dbReference type="Proteomes" id="UP001153365"/>
    </source>
</evidence>
<name>A0AAV0BDG3_PHAPC</name>
<dbReference type="EMBL" id="CALTRL010005692">
    <property type="protein sequence ID" value="CAH7684915.1"/>
    <property type="molecule type" value="Genomic_DNA"/>
</dbReference>
<protein>
    <submittedName>
        <fullName evidence="6">Kinase-like domain-containing protein</fullName>
    </submittedName>
</protein>
<dbReference type="Gene3D" id="3.30.200.20">
    <property type="entry name" value="Phosphorylase Kinase, domain 1"/>
    <property type="match status" value="1"/>
</dbReference>
<keyword evidence="4" id="KW-0723">Serine/threonine-protein kinase</keyword>
<feature type="binding site" evidence="3">
    <location>
        <position position="68"/>
    </location>
    <ligand>
        <name>ATP</name>
        <dbReference type="ChEBI" id="CHEBI:30616"/>
    </ligand>
</feature>
<comment type="similarity">
    <text evidence="4">Belongs to the protein kinase superfamily.</text>
</comment>
<feature type="non-terminal residue" evidence="6">
    <location>
        <position position="394"/>
    </location>
</feature>
<dbReference type="PROSITE" id="PS00107">
    <property type="entry name" value="PROTEIN_KINASE_ATP"/>
    <property type="match status" value="1"/>
</dbReference>
<accession>A0AAV0BDG3</accession>
<evidence type="ECO:0000256" key="4">
    <source>
        <dbReference type="RuleBase" id="RU000304"/>
    </source>
</evidence>
<dbReference type="GO" id="GO:0005829">
    <property type="term" value="C:cytosol"/>
    <property type="evidence" value="ECO:0007669"/>
    <property type="project" value="TreeGrafter"/>
</dbReference>
<gene>
    <name evidence="6" type="ORF">PPACK8108_LOCUS19356</name>
</gene>
<feature type="domain" description="Protein kinase" evidence="5">
    <location>
        <begin position="39"/>
        <end position="394"/>
    </location>
</feature>
<dbReference type="FunFam" id="3.30.200.20:FF:000314">
    <property type="entry name" value="Serine/threonine protein kinase"/>
    <property type="match status" value="1"/>
</dbReference>
<dbReference type="PANTHER" id="PTHR24346">
    <property type="entry name" value="MAP/MICROTUBULE AFFINITY-REGULATING KINASE"/>
    <property type="match status" value="1"/>
</dbReference>
<sequence>PLTPRTSPYNQISPKCPQLTSSAKTLNSHKLDADFRENFVLGDELGCGGFGFVVRATRIKDGLSCAVKFIYKEKIPSHGWVQDDYRRGEEGSNYNKRAFGGNKMIPLEAYVLKKINHRGVVRFVDLYEDSKLIYLVMEHHGTPWAVVEKENKGKKISPSNLGGKVPTISSLRKSPLQPSTNEVINTTSPKSVNFNESIVFGESSIHSGAQQSQLYAPIPPITRRSSCDLFECIELHSRLPEKHAKFIFAQLVDIVGNLHYNGFVHRDIKDENIVVDQNFRVKLIDFGSALTFDFSREISPVKKFYGTMNFASPEIAVGGFYHPIAAEVWSLGVLLSILVCGESVFRDLDSIKAYNPARPKFPISESCMDLISRCLALAPEKRWNCFKIRSHPWL</sequence>
<evidence type="ECO:0000313" key="6">
    <source>
        <dbReference type="EMBL" id="CAH7684915.1"/>
    </source>
</evidence>
<dbReference type="GO" id="GO:0045719">
    <property type="term" value="P:negative regulation of glycogen biosynthetic process"/>
    <property type="evidence" value="ECO:0007669"/>
    <property type="project" value="TreeGrafter"/>
</dbReference>
<feature type="non-terminal residue" evidence="6">
    <location>
        <position position="1"/>
    </location>
</feature>
<evidence type="ECO:0000259" key="5">
    <source>
        <dbReference type="PROSITE" id="PS50011"/>
    </source>
</evidence>
<dbReference type="InterPro" id="IPR011009">
    <property type="entry name" value="Kinase-like_dom_sf"/>
</dbReference>
<dbReference type="Gene3D" id="1.10.510.10">
    <property type="entry name" value="Transferase(Phosphotransferase) domain 1"/>
    <property type="match status" value="1"/>
</dbReference>
<dbReference type="PROSITE" id="PS50011">
    <property type="entry name" value="PROTEIN_KINASE_DOM"/>
    <property type="match status" value="1"/>
</dbReference>
<dbReference type="Proteomes" id="UP001153365">
    <property type="component" value="Unassembled WGS sequence"/>
</dbReference>
<dbReference type="GO" id="GO:0035556">
    <property type="term" value="P:intracellular signal transduction"/>
    <property type="evidence" value="ECO:0007669"/>
    <property type="project" value="TreeGrafter"/>
</dbReference>
<evidence type="ECO:0000256" key="3">
    <source>
        <dbReference type="PROSITE-ProRule" id="PRU10141"/>
    </source>
</evidence>
<keyword evidence="7" id="KW-1185">Reference proteome</keyword>
<keyword evidence="6" id="KW-0808">Transferase</keyword>
<keyword evidence="2 3" id="KW-0067">ATP-binding</keyword>
<evidence type="ECO:0000256" key="2">
    <source>
        <dbReference type="ARBA" id="ARBA00022840"/>
    </source>
</evidence>
<dbReference type="SMART" id="SM00220">
    <property type="entry name" value="S_TKc"/>
    <property type="match status" value="1"/>
</dbReference>
<dbReference type="GO" id="GO:0004674">
    <property type="term" value="F:protein serine/threonine kinase activity"/>
    <property type="evidence" value="ECO:0007669"/>
    <property type="project" value="UniProtKB-KW"/>
</dbReference>
<dbReference type="AlphaFoldDB" id="A0AAV0BDG3"/>
<keyword evidence="6" id="KW-0418">Kinase</keyword>
<organism evidence="6 7">
    <name type="scientific">Phakopsora pachyrhizi</name>
    <name type="common">Asian soybean rust disease fungus</name>
    <dbReference type="NCBI Taxonomy" id="170000"/>
    <lineage>
        <taxon>Eukaryota</taxon>
        <taxon>Fungi</taxon>
        <taxon>Dikarya</taxon>
        <taxon>Basidiomycota</taxon>
        <taxon>Pucciniomycotina</taxon>
        <taxon>Pucciniomycetes</taxon>
        <taxon>Pucciniales</taxon>
        <taxon>Phakopsoraceae</taxon>
        <taxon>Phakopsora</taxon>
    </lineage>
</organism>
<dbReference type="InterPro" id="IPR008271">
    <property type="entry name" value="Ser/Thr_kinase_AS"/>
</dbReference>
<dbReference type="SUPFAM" id="SSF56112">
    <property type="entry name" value="Protein kinase-like (PK-like)"/>
    <property type="match status" value="2"/>
</dbReference>
<dbReference type="PROSITE" id="PS00108">
    <property type="entry name" value="PROTEIN_KINASE_ST"/>
    <property type="match status" value="1"/>
</dbReference>
<evidence type="ECO:0000256" key="1">
    <source>
        <dbReference type="ARBA" id="ARBA00022741"/>
    </source>
</evidence>
<dbReference type="GO" id="GO:0005634">
    <property type="term" value="C:nucleus"/>
    <property type="evidence" value="ECO:0007669"/>
    <property type="project" value="TreeGrafter"/>
</dbReference>